<dbReference type="Proteomes" id="UP000305067">
    <property type="component" value="Unassembled WGS sequence"/>
</dbReference>
<proteinExistence type="predicted"/>
<dbReference type="EMBL" id="ML178848">
    <property type="protein sequence ID" value="TFK97378.1"/>
    <property type="molecule type" value="Genomic_DNA"/>
</dbReference>
<organism evidence="1 2">
    <name type="scientific">Pterulicium gracile</name>
    <dbReference type="NCBI Taxonomy" id="1884261"/>
    <lineage>
        <taxon>Eukaryota</taxon>
        <taxon>Fungi</taxon>
        <taxon>Dikarya</taxon>
        <taxon>Basidiomycota</taxon>
        <taxon>Agaricomycotina</taxon>
        <taxon>Agaricomycetes</taxon>
        <taxon>Agaricomycetidae</taxon>
        <taxon>Agaricales</taxon>
        <taxon>Pleurotineae</taxon>
        <taxon>Pterulaceae</taxon>
        <taxon>Pterulicium</taxon>
    </lineage>
</organism>
<accession>A0A5C3QAZ9</accession>
<name>A0A5C3QAZ9_9AGAR</name>
<evidence type="ECO:0000313" key="2">
    <source>
        <dbReference type="Proteomes" id="UP000305067"/>
    </source>
</evidence>
<reference evidence="1 2" key="1">
    <citation type="journal article" date="2019" name="Nat. Ecol. Evol.">
        <title>Megaphylogeny resolves global patterns of mushroom evolution.</title>
        <authorList>
            <person name="Varga T."/>
            <person name="Krizsan K."/>
            <person name="Foldi C."/>
            <person name="Dima B."/>
            <person name="Sanchez-Garcia M."/>
            <person name="Sanchez-Ramirez S."/>
            <person name="Szollosi G.J."/>
            <person name="Szarkandi J.G."/>
            <person name="Papp V."/>
            <person name="Albert L."/>
            <person name="Andreopoulos W."/>
            <person name="Angelini C."/>
            <person name="Antonin V."/>
            <person name="Barry K.W."/>
            <person name="Bougher N.L."/>
            <person name="Buchanan P."/>
            <person name="Buyck B."/>
            <person name="Bense V."/>
            <person name="Catcheside P."/>
            <person name="Chovatia M."/>
            <person name="Cooper J."/>
            <person name="Damon W."/>
            <person name="Desjardin D."/>
            <person name="Finy P."/>
            <person name="Geml J."/>
            <person name="Haridas S."/>
            <person name="Hughes K."/>
            <person name="Justo A."/>
            <person name="Karasinski D."/>
            <person name="Kautmanova I."/>
            <person name="Kiss B."/>
            <person name="Kocsube S."/>
            <person name="Kotiranta H."/>
            <person name="LaButti K.M."/>
            <person name="Lechner B.E."/>
            <person name="Liimatainen K."/>
            <person name="Lipzen A."/>
            <person name="Lukacs Z."/>
            <person name="Mihaltcheva S."/>
            <person name="Morgado L.N."/>
            <person name="Niskanen T."/>
            <person name="Noordeloos M.E."/>
            <person name="Ohm R.A."/>
            <person name="Ortiz-Santana B."/>
            <person name="Ovrebo C."/>
            <person name="Racz N."/>
            <person name="Riley R."/>
            <person name="Savchenko A."/>
            <person name="Shiryaev A."/>
            <person name="Soop K."/>
            <person name="Spirin V."/>
            <person name="Szebenyi C."/>
            <person name="Tomsovsky M."/>
            <person name="Tulloss R.E."/>
            <person name="Uehling J."/>
            <person name="Grigoriev I.V."/>
            <person name="Vagvolgyi C."/>
            <person name="Papp T."/>
            <person name="Martin F.M."/>
            <person name="Miettinen O."/>
            <person name="Hibbett D.S."/>
            <person name="Nagy L.G."/>
        </authorList>
    </citation>
    <scope>NUCLEOTIDE SEQUENCE [LARGE SCALE GENOMIC DNA]</scope>
    <source>
        <strain evidence="1 2">CBS 309.79</strain>
    </source>
</reference>
<sequence length="240" mass="26980">MQRYRFELVSYAGKICRLQSNPMKHRRRVHPPAYLRESLFSHKLRAVSSFPIHTCDRPRSSNLGVLQESASDQHRGNIRRACSASTRQPSELHPSHERQYGRACARNDCKRERCVGVTPCRCDWCCPREAHSLRALPSGHPSSVPLGMSEDSFTFCSSGSWIDDVRGRKLGGAFASHFRFKVSWLGGRRLSITVNRQVEDSWDWNAAPSLPGSTSVLGIGDLFGRKTLVLTLDGVLSVER</sequence>
<evidence type="ECO:0000313" key="1">
    <source>
        <dbReference type="EMBL" id="TFK97378.1"/>
    </source>
</evidence>
<gene>
    <name evidence="1" type="ORF">BDV98DRAFT_267423</name>
</gene>
<keyword evidence="2" id="KW-1185">Reference proteome</keyword>
<protein>
    <submittedName>
        <fullName evidence="1">Uncharacterized protein</fullName>
    </submittedName>
</protein>
<dbReference type="AlphaFoldDB" id="A0A5C3QAZ9"/>